<dbReference type="EMBL" id="RBUO01000288">
    <property type="protein sequence ID" value="RMV15273.1"/>
    <property type="molecule type" value="Genomic_DNA"/>
</dbReference>
<dbReference type="Proteomes" id="UP000272241">
    <property type="component" value="Unassembled WGS sequence"/>
</dbReference>
<feature type="domain" description="AB hydrolase-1" evidence="1">
    <location>
        <begin position="116"/>
        <end position="340"/>
    </location>
</feature>
<comment type="caution">
    <text evidence="2">The sequence shown here is derived from an EMBL/GenBank/DDBJ whole genome shotgun (WGS) entry which is preliminary data.</text>
</comment>
<dbReference type="PANTHER" id="PTHR43194">
    <property type="entry name" value="HYDROLASE ALPHA/BETA FOLD FAMILY"/>
    <property type="match status" value="1"/>
</dbReference>
<organism evidence="2 5">
    <name type="scientific">Pseudomonas savastanoi</name>
    <name type="common">Pseudomonas syringae pv. savastanoi</name>
    <dbReference type="NCBI Taxonomy" id="29438"/>
    <lineage>
        <taxon>Bacteria</taxon>
        <taxon>Pseudomonadati</taxon>
        <taxon>Pseudomonadota</taxon>
        <taxon>Gammaproteobacteria</taxon>
        <taxon>Pseudomonadales</taxon>
        <taxon>Pseudomonadaceae</taxon>
        <taxon>Pseudomonas</taxon>
    </lineage>
</organism>
<dbReference type="SUPFAM" id="SSF53474">
    <property type="entry name" value="alpha/beta-Hydrolases"/>
    <property type="match status" value="1"/>
</dbReference>
<dbReference type="Pfam" id="PF00561">
    <property type="entry name" value="Abhydrolase_1"/>
    <property type="match status" value="1"/>
</dbReference>
<accession>A0A3M5ZS56</accession>
<dbReference type="EMBL" id="RBUM01000463">
    <property type="protein sequence ID" value="RMV09506.1"/>
    <property type="molecule type" value="Genomic_DNA"/>
</dbReference>
<evidence type="ECO:0000313" key="3">
    <source>
        <dbReference type="EMBL" id="RMV15273.1"/>
    </source>
</evidence>
<evidence type="ECO:0000313" key="5">
    <source>
        <dbReference type="Proteomes" id="UP000270795"/>
    </source>
</evidence>
<proteinExistence type="predicted"/>
<dbReference type="Gene3D" id="3.40.50.1820">
    <property type="entry name" value="alpha/beta hydrolase"/>
    <property type="match status" value="1"/>
</dbReference>
<dbReference type="AlphaFoldDB" id="A0A3M5ZS56"/>
<evidence type="ECO:0000259" key="1">
    <source>
        <dbReference type="Pfam" id="PF00561"/>
    </source>
</evidence>
<dbReference type="Proteomes" id="UP000270795">
    <property type="component" value="Unassembled WGS sequence"/>
</dbReference>
<dbReference type="PANTHER" id="PTHR43194:SF5">
    <property type="entry name" value="PIMELOYL-[ACYL-CARRIER PROTEIN] METHYL ESTER ESTERASE"/>
    <property type="match status" value="1"/>
</dbReference>
<reference evidence="5 6" key="1">
    <citation type="submission" date="2018-08" db="EMBL/GenBank/DDBJ databases">
        <title>Recombination of ecologically and evolutionarily significant loci maintains genetic cohesion in the Pseudomonas syringae species complex.</title>
        <authorList>
            <person name="Dillon M."/>
            <person name="Thakur S."/>
            <person name="Almeida R.N.D."/>
            <person name="Weir B.S."/>
            <person name="Guttman D.S."/>
        </authorList>
    </citation>
    <scope>NUCLEOTIDE SEQUENCE [LARGE SCALE GENOMIC DNA]</scope>
    <source>
        <strain evidence="3 6">ICMP 11895</strain>
        <strain evidence="4 7">ICMP 11897</strain>
        <strain evidence="2 5">ICMP 11899</strain>
    </source>
</reference>
<protein>
    <submittedName>
        <fullName evidence="2">3-hydroxydecanoyl-ACP:CoA transacylase</fullName>
    </submittedName>
</protein>
<evidence type="ECO:0000313" key="6">
    <source>
        <dbReference type="Proteomes" id="UP000272241"/>
    </source>
</evidence>
<sequence>MTPSSRWRFFAFQAKCERIDIFMRSASCRFAGAALSITGQTRFLLHRLAAPKIITHRISPLTRRGFDMAAKAENAILISWINIGWEAVMGAQSKILSVGQYKVYTETYWKGSEAKTILLVNGALSTTGSFGQTVKYLQPHYNLVLFDLPFSGQSRAHNPDDMIVSKEDEVNILLQLIDLYQVNHLLSVSWGGVSALLALSECPPSVEKAIISSFSPVLNEAMLDYIDNAQIYLAAREKRKIGSLLNDTVGKYLPRLFKLYNYKHLISLAEHEYRQIDFHISQIRKLSATNYVERFSSIKIPVLFINGEKDEYTTVEDARMFSNYIAKSSFNVVPDTGHFLDLESKAAWHHSQRTALTFLGTEATQQVWPSVTAMA</sequence>
<gene>
    <name evidence="3" type="ORF">ALP15_100350</name>
    <name evidence="4" type="ORF">ALP16_100413</name>
    <name evidence="2" type="ORF">ALP17_101218</name>
</gene>
<name>A0A3M5ZS56_PSESS</name>
<dbReference type="EMBL" id="RBUN01000323">
    <property type="protein sequence ID" value="RMV16019.1"/>
    <property type="molecule type" value="Genomic_DNA"/>
</dbReference>
<evidence type="ECO:0000313" key="7">
    <source>
        <dbReference type="Proteomes" id="UP000272703"/>
    </source>
</evidence>
<dbReference type="InterPro" id="IPR000073">
    <property type="entry name" value="AB_hydrolase_1"/>
</dbReference>
<evidence type="ECO:0000313" key="2">
    <source>
        <dbReference type="EMBL" id="RMV09506.1"/>
    </source>
</evidence>
<dbReference type="InterPro" id="IPR029058">
    <property type="entry name" value="AB_hydrolase_fold"/>
</dbReference>
<dbReference type="Proteomes" id="UP000272703">
    <property type="component" value="Unassembled WGS sequence"/>
</dbReference>
<dbReference type="InterPro" id="IPR050228">
    <property type="entry name" value="Carboxylesterase_BioH"/>
</dbReference>
<evidence type="ECO:0000313" key="4">
    <source>
        <dbReference type="EMBL" id="RMV16019.1"/>
    </source>
</evidence>